<organism evidence="4 5">
    <name type="scientific">Azoarcus indigens</name>
    <dbReference type="NCBI Taxonomy" id="29545"/>
    <lineage>
        <taxon>Bacteria</taxon>
        <taxon>Pseudomonadati</taxon>
        <taxon>Pseudomonadota</taxon>
        <taxon>Betaproteobacteria</taxon>
        <taxon>Rhodocyclales</taxon>
        <taxon>Zoogloeaceae</taxon>
        <taxon>Azoarcus</taxon>
    </lineage>
</organism>
<gene>
    <name evidence="4" type="ORF">C7389_10881</name>
</gene>
<proteinExistence type="predicted"/>
<feature type="signal peptide" evidence="2">
    <location>
        <begin position="1"/>
        <end position="25"/>
    </location>
</feature>
<keyword evidence="2" id="KW-0732">Signal</keyword>
<name>A0A4R6E225_9RHOO</name>
<dbReference type="RefSeq" id="WP_162851715.1">
    <property type="nucleotide sequence ID" value="NZ_SNVV01000008.1"/>
</dbReference>
<sequence length="334" mass="35716">MKLKNQLGSAIAAALIALSTTAVHAAEPAAAASSARDFSVVLLGTGTPNPNAERFGGAVLVQAGGQNLVFDAGRGVTIRLWQLGLPLRSVDHVFLTHYHFDHTNGLVDLWLTGWVSTAYGGRTTPFRITGPKGLGNLTRGLEAAYADDLAVRVADEGLPLAGVKFDVTEFDEAGGVVYEQGGVKVTAFPNEHGEKIHPSVGYRIDYGGRSVLISGDTRPSPGVLKYGKGVDLLIHEVAAARPGLLEENPKMQPIMDHHSTPEQAGRIFAETRPKLAAYTHYVLPATKKYPPMSVNDVRQATQTVYDGPLAMGEDLMRFDIADTVSVVPWKPASR</sequence>
<evidence type="ECO:0000313" key="4">
    <source>
        <dbReference type="EMBL" id="TDN50838.1"/>
    </source>
</evidence>
<evidence type="ECO:0000256" key="2">
    <source>
        <dbReference type="SAM" id="SignalP"/>
    </source>
</evidence>
<dbReference type="SMART" id="SM00849">
    <property type="entry name" value="Lactamase_B"/>
    <property type="match status" value="1"/>
</dbReference>
<reference evidence="4 5" key="1">
    <citation type="submission" date="2019-03" db="EMBL/GenBank/DDBJ databases">
        <title>Genomic Encyclopedia of Type Strains, Phase IV (KMG-IV): sequencing the most valuable type-strain genomes for metagenomic binning, comparative biology and taxonomic classification.</title>
        <authorList>
            <person name="Goeker M."/>
        </authorList>
    </citation>
    <scope>NUCLEOTIDE SEQUENCE [LARGE SCALE GENOMIC DNA]</scope>
    <source>
        <strain evidence="4 5">DSM 12121</strain>
    </source>
</reference>
<comment type="caution">
    <text evidence="4">The sequence shown here is derived from an EMBL/GenBank/DDBJ whole genome shotgun (WGS) entry which is preliminary data.</text>
</comment>
<dbReference type="AlphaFoldDB" id="A0A4R6E225"/>
<feature type="domain" description="Metallo-beta-lactamase" evidence="3">
    <location>
        <begin position="55"/>
        <end position="258"/>
    </location>
</feature>
<dbReference type="InterPro" id="IPR044094">
    <property type="entry name" value="AtsA-like_MBL-fold"/>
</dbReference>
<protein>
    <submittedName>
        <fullName evidence="4">Ribonuclease Z</fullName>
    </submittedName>
</protein>
<dbReference type="Proteomes" id="UP000295129">
    <property type="component" value="Unassembled WGS sequence"/>
</dbReference>
<evidence type="ECO:0000313" key="5">
    <source>
        <dbReference type="Proteomes" id="UP000295129"/>
    </source>
</evidence>
<evidence type="ECO:0000259" key="3">
    <source>
        <dbReference type="SMART" id="SM00849"/>
    </source>
</evidence>
<dbReference type="InterPro" id="IPR036866">
    <property type="entry name" value="RibonucZ/Hydroxyglut_hydro"/>
</dbReference>
<dbReference type="PANTHER" id="PTHR46018:SF2">
    <property type="entry name" value="ZINC PHOSPHODIESTERASE ELAC PROTEIN 1"/>
    <property type="match status" value="1"/>
</dbReference>
<dbReference type="GO" id="GO:0042781">
    <property type="term" value="F:3'-tRNA processing endoribonuclease activity"/>
    <property type="evidence" value="ECO:0007669"/>
    <property type="project" value="TreeGrafter"/>
</dbReference>
<dbReference type="EMBL" id="SNVV01000008">
    <property type="protein sequence ID" value="TDN50838.1"/>
    <property type="molecule type" value="Genomic_DNA"/>
</dbReference>
<dbReference type="CDD" id="cd07719">
    <property type="entry name" value="arylsulfatase_AtsA-like_MBL-fold"/>
    <property type="match status" value="1"/>
</dbReference>
<dbReference type="InterPro" id="IPR001279">
    <property type="entry name" value="Metallo-B-lactamas"/>
</dbReference>
<keyword evidence="1" id="KW-0378">Hydrolase</keyword>
<evidence type="ECO:0000256" key="1">
    <source>
        <dbReference type="ARBA" id="ARBA00022801"/>
    </source>
</evidence>
<accession>A0A4R6E225</accession>
<keyword evidence="5" id="KW-1185">Reference proteome</keyword>
<dbReference type="Pfam" id="PF12706">
    <property type="entry name" value="Lactamase_B_2"/>
    <property type="match status" value="1"/>
</dbReference>
<feature type="chain" id="PRO_5020901449" evidence="2">
    <location>
        <begin position="26"/>
        <end position="334"/>
    </location>
</feature>
<dbReference type="PANTHER" id="PTHR46018">
    <property type="entry name" value="ZINC PHOSPHODIESTERASE ELAC PROTEIN 1"/>
    <property type="match status" value="1"/>
</dbReference>
<dbReference type="Gene3D" id="3.60.15.10">
    <property type="entry name" value="Ribonuclease Z/Hydroxyacylglutathione hydrolase-like"/>
    <property type="match status" value="1"/>
</dbReference>
<dbReference type="SUPFAM" id="SSF56281">
    <property type="entry name" value="Metallo-hydrolase/oxidoreductase"/>
    <property type="match status" value="1"/>
</dbReference>